<dbReference type="GO" id="GO:0009847">
    <property type="term" value="P:spore germination"/>
    <property type="evidence" value="ECO:0007669"/>
    <property type="project" value="InterPro"/>
</dbReference>
<dbReference type="AlphaFoldDB" id="A0A1M5ZIX8"/>
<dbReference type="Pfam" id="PF03323">
    <property type="entry name" value="GerA"/>
    <property type="match status" value="1"/>
</dbReference>
<evidence type="ECO:0000256" key="4">
    <source>
        <dbReference type="SAM" id="Phobius"/>
    </source>
</evidence>
<gene>
    <name evidence="5" type="ORF">SAMN02746098_03306</name>
</gene>
<feature type="transmembrane region" description="Helical" evidence="4">
    <location>
        <begin position="452"/>
        <end position="475"/>
    </location>
</feature>
<proteinExistence type="inferred from homology"/>
<dbReference type="EMBL" id="FQXJ01000012">
    <property type="protein sequence ID" value="SHI24094.1"/>
    <property type="molecule type" value="Genomic_DNA"/>
</dbReference>
<dbReference type="PIRSF" id="PIRSF005690">
    <property type="entry name" value="GerBA"/>
    <property type="match status" value="1"/>
</dbReference>
<dbReference type="PANTHER" id="PTHR22550">
    <property type="entry name" value="SPORE GERMINATION PROTEIN"/>
    <property type="match status" value="1"/>
</dbReference>
<organism evidence="5 6">
    <name type="scientific">Desulfosporosinus lacus DSM 15449</name>
    <dbReference type="NCBI Taxonomy" id="1121420"/>
    <lineage>
        <taxon>Bacteria</taxon>
        <taxon>Bacillati</taxon>
        <taxon>Bacillota</taxon>
        <taxon>Clostridia</taxon>
        <taxon>Eubacteriales</taxon>
        <taxon>Desulfitobacteriaceae</taxon>
        <taxon>Desulfosporosinus</taxon>
    </lineage>
</organism>
<protein>
    <submittedName>
        <fullName evidence="5">Spore germination protein KA</fullName>
    </submittedName>
</protein>
<dbReference type="STRING" id="1121420.SAMN02746098_03306"/>
<dbReference type="InterPro" id="IPR050768">
    <property type="entry name" value="UPF0353/GerABKA_families"/>
</dbReference>
<evidence type="ECO:0000313" key="6">
    <source>
        <dbReference type="Proteomes" id="UP000183954"/>
    </source>
</evidence>
<accession>A0A1M5ZIX8</accession>
<dbReference type="PANTHER" id="PTHR22550:SF5">
    <property type="entry name" value="LEUCINE ZIPPER PROTEIN 4"/>
    <property type="match status" value="1"/>
</dbReference>
<dbReference type="OrthoDB" id="1726708at2"/>
<keyword evidence="6" id="KW-1185">Reference proteome</keyword>
<reference evidence="6" key="1">
    <citation type="submission" date="2016-11" db="EMBL/GenBank/DDBJ databases">
        <authorList>
            <person name="Varghese N."/>
            <person name="Submissions S."/>
        </authorList>
    </citation>
    <scope>NUCLEOTIDE SEQUENCE [LARGE SCALE GENOMIC DNA]</scope>
    <source>
        <strain evidence="6">DSM 15449</strain>
    </source>
</reference>
<dbReference type="InterPro" id="IPR004995">
    <property type="entry name" value="Spore_Ger"/>
</dbReference>
<comment type="similarity">
    <text evidence="1">Belongs to the GerABKA family.</text>
</comment>
<name>A0A1M5ZIX8_9FIRM</name>
<feature type="transmembrane region" description="Helical" evidence="4">
    <location>
        <begin position="329"/>
        <end position="351"/>
    </location>
</feature>
<dbReference type="GO" id="GO:0016020">
    <property type="term" value="C:membrane"/>
    <property type="evidence" value="ECO:0007669"/>
    <property type="project" value="InterPro"/>
</dbReference>
<feature type="transmembrane region" description="Helical" evidence="4">
    <location>
        <begin position="421"/>
        <end position="440"/>
    </location>
</feature>
<feature type="region of interest" description="Disordered" evidence="3">
    <location>
        <begin position="1"/>
        <end position="37"/>
    </location>
</feature>
<keyword evidence="4" id="KW-1133">Transmembrane helix</keyword>
<evidence type="ECO:0000256" key="2">
    <source>
        <dbReference type="ARBA" id="ARBA00023136"/>
    </source>
</evidence>
<keyword evidence="2 4" id="KW-0472">Membrane</keyword>
<evidence type="ECO:0000313" key="5">
    <source>
        <dbReference type="EMBL" id="SHI24094.1"/>
    </source>
</evidence>
<feature type="transmembrane region" description="Helical" evidence="4">
    <location>
        <begin position="371"/>
        <end position="389"/>
    </location>
</feature>
<keyword evidence="4" id="KW-0812">Transmembrane</keyword>
<feature type="compositionally biased region" description="Polar residues" evidence="3">
    <location>
        <begin position="16"/>
        <end position="32"/>
    </location>
</feature>
<evidence type="ECO:0000256" key="3">
    <source>
        <dbReference type="SAM" id="MobiDB-lite"/>
    </source>
</evidence>
<dbReference type="Proteomes" id="UP000183954">
    <property type="component" value="Unassembled WGS sequence"/>
</dbReference>
<sequence length="536" mass="59793">MLKNLKKLRDLKKTPANGQPKTENDSRPSSNEPETEVNKLTSLLTSNLTVLKERFRGSVDIVFREFKVGFDPNKSAALIYIDGLVKAESINATILKPLMFDFAREKLWQELNQHNLLMFIRDYAVPNNRVQEFSQLQDVIDSILRGNVALLLDSFNSALIFDSKGFEGRAIIEPATESVVRGPREGFNERLGINLSLLRRKITNENLILEQLNLGTRTRTTVCFAYLKGVVNEKLVNEVRNRLQRIDIDGILESGYIEQLIEDAPVSIFPTVGNTEKPDILAAKLLEGRIGIFVDGTPIALTVPYLLVEALQSSEDYYSRPYFVTIVRWLRIASLIFALYLPALYIAIQSFHPDLIPTPLLVSMAKSREGTPFPAYVEVFIMGMIFEILREAGVRMPRPIGQAVSIVGGLVIGEAASKANLVSETVIIFVALTGIASFVIPSLGDVVPLSRLFLMTWASLLGIFGLLMGSMVLFIHLTKLRSFGIPYLAPLAPANLDDWQDVLVKAPAWTLNTRPRLLGAWNSIRGRSTRPSPKKK</sequence>
<evidence type="ECO:0000256" key="1">
    <source>
        <dbReference type="ARBA" id="ARBA00005278"/>
    </source>
</evidence>
<dbReference type="RefSeq" id="WP_073030817.1">
    <property type="nucleotide sequence ID" value="NZ_FQXJ01000012.1"/>
</dbReference>